<dbReference type="Pfam" id="PF00069">
    <property type="entry name" value="Pkinase"/>
    <property type="match status" value="2"/>
</dbReference>
<protein>
    <recommendedName>
        <fullName evidence="2">non-specific serine/threonine protein kinase</fullName>
        <ecNumber evidence="2">2.7.11.1</ecNumber>
    </recommendedName>
</protein>
<dbReference type="FunFam" id="3.30.200.20:FF:000753">
    <property type="entry name" value="Serine/Threonine Kinase"/>
    <property type="match status" value="1"/>
</dbReference>
<evidence type="ECO:0000256" key="6">
    <source>
        <dbReference type="ARBA" id="ARBA00022777"/>
    </source>
</evidence>
<dbReference type="PANTHER" id="PTHR45637">
    <property type="entry name" value="FLIPPASE KINASE 1-RELATED"/>
    <property type="match status" value="1"/>
</dbReference>
<comment type="catalytic activity">
    <reaction evidence="8">
        <text>L-threonyl-[protein] + ATP = O-phospho-L-threonyl-[protein] + ADP + H(+)</text>
        <dbReference type="Rhea" id="RHEA:46608"/>
        <dbReference type="Rhea" id="RHEA-COMP:11060"/>
        <dbReference type="Rhea" id="RHEA-COMP:11605"/>
        <dbReference type="ChEBI" id="CHEBI:15378"/>
        <dbReference type="ChEBI" id="CHEBI:30013"/>
        <dbReference type="ChEBI" id="CHEBI:30616"/>
        <dbReference type="ChEBI" id="CHEBI:61977"/>
        <dbReference type="ChEBI" id="CHEBI:456216"/>
        <dbReference type="EC" id="2.7.11.1"/>
    </reaction>
</comment>
<feature type="region of interest" description="Disordered" evidence="10">
    <location>
        <begin position="466"/>
        <end position="492"/>
    </location>
</feature>
<dbReference type="PROSITE" id="PS50011">
    <property type="entry name" value="PROTEIN_KINASE_DOM"/>
    <property type="match status" value="1"/>
</dbReference>
<name>A9NV39_PICSI</name>
<evidence type="ECO:0000256" key="10">
    <source>
        <dbReference type="SAM" id="MobiDB-lite"/>
    </source>
</evidence>
<feature type="domain" description="Protein kinase" evidence="11">
    <location>
        <begin position="84"/>
        <end position="449"/>
    </location>
</feature>
<dbReference type="SUPFAM" id="SSF56112">
    <property type="entry name" value="Protein kinase-like (PK-like)"/>
    <property type="match status" value="1"/>
</dbReference>
<evidence type="ECO:0000313" key="12">
    <source>
        <dbReference type="EMBL" id="ABK24500.1"/>
    </source>
</evidence>
<evidence type="ECO:0000259" key="11">
    <source>
        <dbReference type="PROSITE" id="PS50011"/>
    </source>
</evidence>
<evidence type="ECO:0000256" key="4">
    <source>
        <dbReference type="ARBA" id="ARBA00022679"/>
    </source>
</evidence>
<evidence type="ECO:0000256" key="8">
    <source>
        <dbReference type="ARBA" id="ARBA00047899"/>
    </source>
</evidence>
<keyword evidence="3" id="KW-0723">Serine/threonine-protein kinase</keyword>
<dbReference type="SMART" id="SM00220">
    <property type="entry name" value="S_TKc"/>
    <property type="match status" value="1"/>
</dbReference>
<dbReference type="InterPro" id="IPR008271">
    <property type="entry name" value="Ser/Thr_kinase_AS"/>
</dbReference>
<dbReference type="PROSITE" id="PS00108">
    <property type="entry name" value="PROTEIN_KINASE_ST"/>
    <property type="match status" value="1"/>
</dbReference>
<keyword evidence="4" id="KW-0808">Transferase</keyword>
<comment type="catalytic activity">
    <reaction evidence="9">
        <text>L-seryl-[protein] + ATP = O-phospho-L-seryl-[protein] + ADP + H(+)</text>
        <dbReference type="Rhea" id="RHEA:17989"/>
        <dbReference type="Rhea" id="RHEA-COMP:9863"/>
        <dbReference type="Rhea" id="RHEA-COMP:11604"/>
        <dbReference type="ChEBI" id="CHEBI:15378"/>
        <dbReference type="ChEBI" id="CHEBI:29999"/>
        <dbReference type="ChEBI" id="CHEBI:30616"/>
        <dbReference type="ChEBI" id="CHEBI:83421"/>
        <dbReference type="ChEBI" id="CHEBI:456216"/>
        <dbReference type="EC" id="2.7.11.1"/>
    </reaction>
</comment>
<feature type="region of interest" description="Disordered" evidence="10">
    <location>
        <begin position="1"/>
        <end position="41"/>
    </location>
</feature>
<evidence type="ECO:0000256" key="2">
    <source>
        <dbReference type="ARBA" id="ARBA00012513"/>
    </source>
</evidence>
<evidence type="ECO:0000256" key="1">
    <source>
        <dbReference type="ARBA" id="ARBA00009903"/>
    </source>
</evidence>
<dbReference type="Gene3D" id="3.30.200.20">
    <property type="entry name" value="Phosphorylase Kinase, domain 1"/>
    <property type="match status" value="1"/>
</dbReference>
<dbReference type="FunFam" id="1.10.510.10:FF:000028">
    <property type="entry name" value="serine/threonine-protein kinase D6PK-like"/>
    <property type="match status" value="1"/>
</dbReference>
<comment type="similarity">
    <text evidence="1">Belongs to the protein kinase superfamily. AGC Ser/Thr protein kinase family.</text>
</comment>
<evidence type="ECO:0000256" key="9">
    <source>
        <dbReference type="ARBA" id="ARBA00048679"/>
    </source>
</evidence>
<dbReference type="InterPro" id="IPR000719">
    <property type="entry name" value="Prot_kinase_dom"/>
</dbReference>
<accession>A9NV39</accession>
<evidence type="ECO:0000256" key="5">
    <source>
        <dbReference type="ARBA" id="ARBA00022741"/>
    </source>
</evidence>
<keyword evidence="5" id="KW-0547">Nucleotide-binding</keyword>
<dbReference type="GO" id="GO:0005524">
    <property type="term" value="F:ATP binding"/>
    <property type="evidence" value="ECO:0007669"/>
    <property type="project" value="UniProtKB-KW"/>
</dbReference>
<keyword evidence="6" id="KW-0418">Kinase</keyword>
<dbReference type="CDD" id="cd05574">
    <property type="entry name" value="STKc_phototropin_like"/>
    <property type="match status" value="1"/>
</dbReference>
<dbReference type="EC" id="2.7.11.1" evidence="2"/>
<reference evidence="12" key="1">
    <citation type="journal article" date="2008" name="BMC Genomics">
        <title>A conifer genomics resource of 200,000 spruce (Picea spp.) ESTs and 6,464 high-quality, sequence-finished full-length cDNAs for Sitka spruce (Picea sitchensis).</title>
        <authorList>
            <person name="Ralph S.G."/>
            <person name="Chun H.J."/>
            <person name="Kolosova N."/>
            <person name="Cooper D."/>
            <person name="Oddy C."/>
            <person name="Ritland C.E."/>
            <person name="Kirkpatrick R."/>
            <person name="Moore R."/>
            <person name="Barber S."/>
            <person name="Holt R.A."/>
            <person name="Jones S.J."/>
            <person name="Marra M.A."/>
            <person name="Douglas C.J."/>
            <person name="Ritland K."/>
            <person name="Bohlmann J."/>
        </authorList>
    </citation>
    <scope>NUCLEOTIDE SEQUENCE</scope>
    <source>
        <tissue evidence="12">Green portion of the leader tissue</tissue>
    </source>
</reference>
<dbReference type="AlphaFoldDB" id="A9NV39"/>
<dbReference type="InterPro" id="IPR011009">
    <property type="entry name" value="Kinase-like_dom_sf"/>
</dbReference>
<dbReference type="EMBL" id="EF085193">
    <property type="protein sequence ID" value="ABK24500.1"/>
    <property type="molecule type" value="mRNA"/>
</dbReference>
<sequence>MTGGGVSESESTDTDQQLVDLDPSCHSSPADINWSSGSSSSCDTFAAGSGNVGSSSKPHKANNDAGWEAIRSLRAEAPLSLSHFRVIHKLGSGDIGSVYLAELKGTECYFAIKAMDKKALTSRNKLMRAETEREILETLDHPFLPTLYAHLDEPQLSCLVMEFCPGGDLHVLRQRQPGKRFRDHAARFYASEVLLALEYLHMLGIVYRDLKPENVLVREDGHIMLTDFDLSLKCIVHPTLLQKSRGLESLFDIDSDDRATPPGMPTPSSIIQSYVLPCGHPSRQNNPTTVSCLPVFHHFAKKKSKPPKFHSLRHAESSASAASNLQLLAEPTDARSMSFVGTHEYLAPEIIAGDGHGNAVDWWTLGIFIFELLYGRTPFRGPDNDKTLANVVAQALHFPDDDDEDDETVLGLGPSAAAKDLIRGLLVKDPSRRMASSRGASEIKQHAFFRGINWALIRCSIPPHIPSPFVPPRPPPPSPPDKRPTSGDFEDF</sequence>
<keyword evidence="7" id="KW-0067">ATP-binding</keyword>
<dbReference type="FunFam" id="1.10.510.10:FF:000020">
    <property type="entry name" value="serine/threonine-protein kinase D6PK-like"/>
    <property type="match status" value="1"/>
</dbReference>
<feature type="compositionally biased region" description="Pro residues" evidence="10">
    <location>
        <begin position="466"/>
        <end position="479"/>
    </location>
</feature>
<evidence type="ECO:0000256" key="7">
    <source>
        <dbReference type="ARBA" id="ARBA00022840"/>
    </source>
</evidence>
<evidence type="ECO:0000256" key="3">
    <source>
        <dbReference type="ARBA" id="ARBA00022527"/>
    </source>
</evidence>
<proteinExistence type="evidence at transcript level"/>
<dbReference type="GO" id="GO:0004674">
    <property type="term" value="F:protein serine/threonine kinase activity"/>
    <property type="evidence" value="ECO:0007669"/>
    <property type="project" value="UniProtKB-KW"/>
</dbReference>
<dbReference type="Gene3D" id="1.10.510.10">
    <property type="entry name" value="Transferase(Phosphotransferase) domain 1"/>
    <property type="match status" value="2"/>
</dbReference>
<organism evidence="12">
    <name type="scientific">Picea sitchensis</name>
    <name type="common">Sitka spruce</name>
    <name type="synonym">Pinus sitchensis</name>
    <dbReference type="NCBI Taxonomy" id="3332"/>
    <lineage>
        <taxon>Eukaryota</taxon>
        <taxon>Viridiplantae</taxon>
        <taxon>Streptophyta</taxon>
        <taxon>Embryophyta</taxon>
        <taxon>Tracheophyta</taxon>
        <taxon>Spermatophyta</taxon>
        <taxon>Pinopsida</taxon>
        <taxon>Pinidae</taxon>
        <taxon>Conifers I</taxon>
        <taxon>Pinales</taxon>
        <taxon>Pinaceae</taxon>
        <taxon>Picea</taxon>
    </lineage>
</organism>